<dbReference type="PANTHER" id="PTHR13538">
    <property type="entry name" value="N-ACETYLTRANSFERASE 6"/>
    <property type="match status" value="1"/>
</dbReference>
<dbReference type="PROSITE" id="PS51186">
    <property type="entry name" value="GNAT"/>
    <property type="match status" value="1"/>
</dbReference>
<keyword evidence="3" id="KW-1185">Reference proteome</keyword>
<dbReference type="InterPro" id="IPR000182">
    <property type="entry name" value="GNAT_dom"/>
</dbReference>
<protein>
    <submittedName>
        <fullName evidence="2">GNAT family N-acetyltransferase</fullName>
    </submittedName>
</protein>
<evidence type="ECO:0000313" key="3">
    <source>
        <dbReference type="Proteomes" id="UP000673394"/>
    </source>
</evidence>
<reference evidence="2 3" key="1">
    <citation type="submission" date="2021-04" db="EMBL/GenBank/DDBJ databases">
        <title>Paenibacillus sp. DLE-14 whole genome sequence.</title>
        <authorList>
            <person name="Ham Y.J."/>
        </authorList>
    </citation>
    <scope>NUCLEOTIDE SEQUENCE [LARGE SCALE GENOMIC DNA]</scope>
    <source>
        <strain evidence="2 3">DLE-14</strain>
    </source>
</reference>
<dbReference type="InterPro" id="IPR039840">
    <property type="entry name" value="NAA80"/>
</dbReference>
<proteinExistence type="predicted"/>
<feature type="domain" description="N-acetyltransferase" evidence="1">
    <location>
        <begin position="1"/>
        <end position="155"/>
    </location>
</feature>
<dbReference type="PANTHER" id="PTHR13538:SF4">
    <property type="entry name" value="N-ALPHA-ACETYLTRANSFERASE 80"/>
    <property type="match status" value="1"/>
</dbReference>
<comment type="caution">
    <text evidence="2">The sequence shown here is derived from an EMBL/GenBank/DDBJ whole genome shotgun (WGS) entry which is preliminary data.</text>
</comment>
<dbReference type="InterPro" id="IPR016181">
    <property type="entry name" value="Acyl_CoA_acyltransferase"/>
</dbReference>
<dbReference type="CDD" id="cd04301">
    <property type="entry name" value="NAT_SF"/>
    <property type="match status" value="1"/>
</dbReference>
<dbReference type="Proteomes" id="UP000673394">
    <property type="component" value="Unassembled WGS sequence"/>
</dbReference>
<dbReference type="RefSeq" id="WP_210661289.1">
    <property type="nucleotide sequence ID" value="NZ_JAGKSP010000009.1"/>
</dbReference>
<dbReference type="EMBL" id="JAGKSP010000009">
    <property type="protein sequence ID" value="MBP3965103.1"/>
    <property type="molecule type" value="Genomic_DNA"/>
</dbReference>
<organism evidence="2 3">
    <name type="scientific">Paenibacillus lignilyticus</name>
    <dbReference type="NCBI Taxonomy" id="1172615"/>
    <lineage>
        <taxon>Bacteria</taxon>
        <taxon>Bacillati</taxon>
        <taxon>Bacillota</taxon>
        <taxon>Bacilli</taxon>
        <taxon>Bacillales</taxon>
        <taxon>Paenibacillaceae</taxon>
        <taxon>Paenibacillus</taxon>
    </lineage>
</organism>
<sequence>MIRIMELSDQPQAFIDEAITYIWNQWGSEHNYAFYRDCIVHALQADVDVPKFYVAADQEKEQFIGICGVLRNDLISRQDLFPWLACLYVDPAYRGKGLGSRLMKHLEEELAGKGYTQLYLSTTLDDYYERYGWSYFSQGYYMDGSGTKVYRKPLGG</sequence>
<dbReference type="Pfam" id="PF13508">
    <property type="entry name" value="Acetyltransf_7"/>
    <property type="match status" value="1"/>
</dbReference>
<name>A0ABS5CGT7_9BACL</name>
<evidence type="ECO:0000259" key="1">
    <source>
        <dbReference type="PROSITE" id="PS51186"/>
    </source>
</evidence>
<dbReference type="Gene3D" id="3.40.630.30">
    <property type="match status" value="1"/>
</dbReference>
<accession>A0ABS5CGT7</accession>
<gene>
    <name evidence="2" type="ORF">I8J30_20465</name>
</gene>
<dbReference type="SUPFAM" id="SSF55729">
    <property type="entry name" value="Acyl-CoA N-acyltransferases (Nat)"/>
    <property type="match status" value="1"/>
</dbReference>
<evidence type="ECO:0000313" key="2">
    <source>
        <dbReference type="EMBL" id="MBP3965103.1"/>
    </source>
</evidence>